<dbReference type="InterPro" id="IPR006621">
    <property type="entry name" value="Nose-resist-to-fluoxetine_N"/>
</dbReference>
<feature type="signal peptide" evidence="3">
    <location>
        <begin position="1"/>
        <end position="17"/>
    </location>
</feature>
<keyword evidence="3" id="KW-0732">Signal</keyword>
<feature type="transmembrane region" description="Helical" evidence="2">
    <location>
        <begin position="624"/>
        <end position="643"/>
    </location>
</feature>
<keyword evidence="2" id="KW-0812">Transmembrane</keyword>
<feature type="transmembrane region" description="Helical" evidence="2">
    <location>
        <begin position="264"/>
        <end position="283"/>
    </location>
</feature>
<name>E3MZ85_CAERE</name>
<dbReference type="InParanoid" id="E3MZ85"/>
<dbReference type="InterPro" id="IPR002656">
    <property type="entry name" value="Acyl_transf_3_dom"/>
</dbReference>
<keyword evidence="2" id="KW-0472">Membrane</keyword>
<accession>E3MZ85</accession>
<dbReference type="OMA" id="TIMLNFW"/>
<feature type="region of interest" description="Disordered" evidence="1">
    <location>
        <begin position="706"/>
        <end position="729"/>
    </location>
</feature>
<feature type="transmembrane region" description="Helical" evidence="2">
    <location>
        <begin position="659"/>
        <end position="681"/>
    </location>
</feature>
<dbReference type="Pfam" id="PF01757">
    <property type="entry name" value="Acyl_transf_3"/>
    <property type="match status" value="1"/>
</dbReference>
<dbReference type="SMART" id="SM00703">
    <property type="entry name" value="NRF"/>
    <property type="match status" value="1"/>
</dbReference>
<dbReference type="GO" id="GO:0016747">
    <property type="term" value="F:acyltransferase activity, transferring groups other than amino-acyl groups"/>
    <property type="evidence" value="ECO:0007669"/>
    <property type="project" value="InterPro"/>
</dbReference>
<dbReference type="Pfam" id="PF20146">
    <property type="entry name" value="NRF"/>
    <property type="match status" value="1"/>
</dbReference>
<proteinExistence type="predicted"/>
<dbReference type="InterPro" id="IPR052728">
    <property type="entry name" value="O2_lipid_transport_reg"/>
</dbReference>
<reference evidence="5" key="1">
    <citation type="submission" date="2007-07" db="EMBL/GenBank/DDBJ databases">
        <title>PCAP assembly of the Caenorhabditis remanei genome.</title>
        <authorList>
            <consortium name="The Caenorhabditis remanei Sequencing Consortium"/>
            <person name="Wilson R.K."/>
        </authorList>
    </citation>
    <scope>NUCLEOTIDE SEQUENCE [LARGE SCALE GENOMIC DNA]</scope>
    <source>
        <strain evidence="5">PB4641</strain>
    </source>
</reference>
<dbReference type="eggNOG" id="KOG3700">
    <property type="taxonomic scope" value="Eukaryota"/>
</dbReference>
<evidence type="ECO:0000256" key="2">
    <source>
        <dbReference type="SAM" id="Phobius"/>
    </source>
</evidence>
<evidence type="ECO:0000256" key="3">
    <source>
        <dbReference type="SAM" id="SignalP"/>
    </source>
</evidence>
<organism evidence="6">
    <name type="scientific">Caenorhabditis remanei</name>
    <name type="common">Caenorhabditis vulgaris</name>
    <dbReference type="NCBI Taxonomy" id="31234"/>
    <lineage>
        <taxon>Eukaryota</taxon>
        <taxon>Metazoa</taxon>
        <taxon>Ecdysozoa</taxon>
        <taxon>Nematoda</taxon>
        <taxon>Chromadorea</taxon>
        <taxon>Rhabditida</taxon>
        <taxon>Rhabditina</taxon>
        <taxon>Rhabditomorpha</taxon>
        <taxon>Rhabditoidea</taxon>
        <taxon>Rhabditidae</taxon>
        <taxon>Peloderinae</taxon>
        <taxon>Caenorhabditis</taxon>
    </lineage>
</organism>
<evidence type="ECO:0000313" key="6">
    <source>
        <dbReference type="Proteomes" id="UP000008281"/>
    </source>
</evidence>
<keyword evidence="6" id="KW-1185">Reference proteome</keyword>
<dbReference type="FunCoup" id="E3MZ85">
    <property type="interactions" value="8"/>
</dbReference>
<gene>
    <name evidence="5" type="ORF">CRE_05051</name>
</gene>
<feature type="transmembrane region" description="Helical" evidence="2">
    <location>
        <begin position="551"/>
        <end position="571"/>
    </location>
</feature>
<evidence type="ECO:0000313" key="5">
    <source>
        <dbReference type="EMBL" id="EFP12796.1"/>
    </source>
</evidence>
<dbReference type="EMBL" id="DS268499">
    <property type="protein sequence ID" value="EFP12796.1"/>
    <property type="molecule type" value="Genomic_DNA"/>
</dbReference>
<dbReference type="AlphaFoldDB" id="E3MZ85"/>
<feature type="chain" id="PRO_5003175760" description="Nose resistant-to-fluoxetine protein N-terminal domain-containing protein" evidence="3">
    <location>
        <begin position="18"/>
        <end position="729"/>
    </location>
</feature>
<feature type="domain" description="Nose resistant-to-fluoxetine protein N-terminal" evidence="4">
    <location>
        <begin position="58"/>
        <end position="186"/>
    </location>
</feature>
<feature type="transmembrane region" description="Helical" evidence="2">
    <location>
        <begin position="475"/>
        <end position="495"/>
    </location>
</feature>
<evidence type="ECO:0000256" key="1">
    <source>
        <dbReference type="SAM" id="MobiDB-lite"/>
    </source>
</evidence>
<feature type="compositionally biased region" description="Basic and acidic residues" evidence="1">
    <location>
        <begin position="706"/>
        <end position="716"/>
    </location>
</feature>
<feature type="transmembrane region" description="Helical" evidence="2">
    <location>
        <begin position="447"/>
        <end position="468"/>
    </location>
</feature>
<dbReference type="HOGENOM" id="CLU_007874_3_2_1"/>
<evidence type="ECO:0000259" key="4">
    <source>
        <dbReference type="SMART" id="SM00703"/>
    </source>
</evidence>
<dbReference type="OrthoDB" id="207378at2759"/>
<keyword evidence="2" id="KW-1133">Transmembrane helix</keyword>
<protein>
    <recommendedName>
        <fullName evidence="4">Nose resistant-to-fluoxetine protein N-terminal domain-containing protein</fullName>
    </recommendedName>
</protein>
<dbReference type="PANTHER" id="PTHR11161">
    <property type="entry name" value="O-ACYLTRANSFERASE"/>
    <property type="match status" value="1"/>
</dbReference>
<sequence>MHMFLFYFVCFINLSAGETWKKIFLGGKNSFSSLEVSDQCQIDTNTWLNSLKLVSEVTVECLVSKKCTKKERKLIEDNFYALEQLDAFGKLPSSGLFEIPLVFDGSYQECQRISGKKYETNYCYLVLVPGRNSSCSIGGGGGFTPSAAFFRSATCMSESCTPEDLTTLFNKLPLMPFTACAAFCSKFPVEKDSAFWGFSGFMAVIVSVLIVATFVDFIRQSQEVGSKAPGTGLKILLTFSIWTNAEALLSVKEQKPGFIKCLDCIRFLSMLWIVTGHTFTFLVPPGKTTETKVTYSRKILSDTLRSLSTFMDHFWNHLLLNAFVSVDTFFLLSGIVVAYLFFKQRPKESQIKSPMTWILFYIHRYLRLTPPYMIFIGFFAVYGQYVQGPFSASQFSKCFIRFLHALFHCFTDTLVPSIQTCQVNWWRNLLYINNMGGSETACYAPSWYLAVDTQMYIFAPIVLIGLYYSLAIGSGLVAVGCLASVVTVYVLYAIYDLPADFFGNGNTNLLYDMIYHKSWIRCPPYLLGLLVGYGLAVYGQQKIRIHWTCAVIGWIVAFGLGAVCMFSTYDYDKGARWSIFARASYYNFSRIAWSVFVSWVIVANHLGWGGPIDAFMSHPIWQPLGRLSYCAYIVHFFTLFWYLNVNDSSMHYYSTFQVFIYYAVPACILSYIFAFFWSSLFEVPILKLEKMMIEAILKRGTQSNEENRNHVARNEETTETGSSERLIRL</sequence>
<feature type="transmembrane region" description="Helical" evidence="2">
    <location>
        <begin position="318"/>
        <end position="342"/>
    </location>
</feature>
<feature type="transmembrane region" description="Helical" evidence="2">
    <location>
        <begin position="365"/>
        <end position="385"/>
    </location>
</feature>
<feature type="transmembrane region" description="Helical" evidence="2">
    <location>
        <begin position="591"/>
        <end position="612"/>
    </location>
</feature>
<feature type="transmembrane region" description="Helical" evidence="2">
    <location>
        <begin position="194"/>
        <end position="218"/>
    </location>
</feature>
<dbReference type="Proteomes" id="UP000008281">
    <property type="component" value="Unassembled WGS sequence"/>
</dbReference>
<dbReference type="PANTHER" id="PTHR11161:SF60">
    <property type="entry name" value="NOSE RESISTANT-TO-FLUOXETINE PROTEIN N-TERMINAL DOMAIN-CONTAINING PROTEIN"/>
    <property type="match status" value="1"/>
</dbReference>